<keyword evidence="2" id="KW-1185">Reference proteome</keyword>
<organism evidence="1 2">
    <name type="scientific">Marinobacter salinexigens</name>
    <dbReference type="NCBI Taxonomy" id="2919747"/>
    <lineage>
        <taxon>Bacteria</taxon>
        <taxon>Pseudomonadati</taxon>
        <taxon>Pseudomonadota</taxon>
        <taxon>Gammaproteobacteria</taxon>
        <taxon>Pseudomonadales</taxon>
        <taxon>Marinobacteraceae</taxon>
        <taxon>Marinobacter</taxon>
    </lineage>
</organism>
<sequence>MRDTEVCRRLLGIEEPWTVNRLRIDTQTRELHAFVGRGQGWLARVVPDQPKSRWRHCNVGAYKAFIHATVTDGFSDEDKRVAFIGRPDTEFTTGLARKVTDCLKAGLRYREVCQLLDIDVHLAWQIRHAIQEGLLGKDMSTLADSMVTDLEQDVLPDIPPVSDVAWRRLLSSEGSLNPRLLSLRLLLTRARQEFGRLEDESARMIRINEIRRFFIKHRKQLGYEIEQLQSLRAVRALSGDREHWEKEVAE</sequence>
<protein>
    <submittedName>
        <fullName evidence="1">Uncharacterized protein</fullName>
    </submittedName>
</protein>
<reference evidence="1 2" key="1">
    <citation type="submission" date="2019-08" db="EMBL/GenBank/DDBJ databases">
        <title>Marinobacter ZYF650 sp. nov., a marine bacterium isolated from seawater of the Mariana trench.</title>
        <authorList>
            <person name="Ahmad W."/>
        </authorList>
    </citation>
    <scope>NUCLEOTIDE SEQUENCE [LARGE SCALE GENOMIC DNA]</scope>
    <source>
        <strain evidence="1 2">ZYF650</strain>
    </source>
</reference>
<dbReference type="RefSeq" id="WP_149598328.1">
    <property type="nucleotide sequence ID" value="NZ_VTUU01000001.1"/>
</dbReference>
<dbReference type="Proteomes" id="UP000323161">
    <property type="component" value="Unassembled WGS sequence"/>
</dbReference>
<dbReference type="AlphaFoldDB" id="A0A5B0VMU1"/>
<proteinExistence type="predicted"/>
<evidence type="ECO:0000313" key="1">
    <source>
        <dbReference type="EMBL" id="KAA1175688.1"/>
    </source>
</evidence>
<accession>A0A5B0VMU1</accession>
<name>A0A5B0VMU1_9GAMM</name>
<gene>
    <name evidence="1" type="ORF">FWJ25_00695</name>
</gene>
<evidence type="ECO:0000313" key="2">
    <source>
        <dbReference type="Proteomes" id="UP000323161"/>
    </source>
</evidence>
<dbReference type="EMBL" id="VTUU01000001">
    <property type="protein sequence ID" value="KAA1175688.1"/>
    <property type="molecule type" value="Genomic_DNA"/>
</dbReference>
<comment type="caution">
    <text evidence="1">The sequence shown here is derived from an EMBL/GenBank/DDBJ whole genome shotgun (WGS) entry which is preliminary data.</text>
</comment>